<accession>D1C6K2</accession>
<dbReference type="Pfam" id="PF00528">
    <property type="entry name" value="BPD_transp_1"/>
    <property type="match status" value="1"/>
</dbReference>
<dbReference type="Gene3D" id="1.10.3720.10">
    <property type="entry name" value="MetI-like"/>
    <property type="match status" value="1"/>
</dbReference>
<evidence type="ECO:0000313" key="10">
    <source>
        <dbReference type="EMBL" id="ACZ39627.1"/>
    </source>
</evidence>
<evidence type="ECO:0000256" key="4">
    <source>
        <dbReference type="ARBA" id="ARBA00022692"/>
    </source>
</evidence>
<proteinExistence type="inferred from homology"/>
<protein>
    <submittedName>
        <fullName evidence="10">Binding-protein-dependent transport systems inner membrane component</fullName>
    </submittedName>
</protein>
<dbReference type="InterPro" id="IPR035906">
    <property type="entry name" value="MetI-like_sf"/>
</dbReference>
<dbReference type="eggNOG" id="COG1173">
    <property type="taxonomic scope" value="Bacteria"/>
</dbReference>
<keyword evidence="6 8" id="KW-0472">Membrane</keyword>
<evidence type="ECO:0000256" key="7">
    <source>
        <dbReference type="ARBA" id="ARBA00024202"/>
    </source>
</evidence>
<dbReference type="OrthoDB" id="9776213at2"/>
<dbReference type="GO" id="GO:0005886">
    <property type="term" value="C:plasma membrane"/>
    <property type="evidence" value="ECO:0007669"/>
    <property type="project" value="UniProtKB-SubCell"/>
</dbReference>
<reference evidence="10 11" key="2">
    <citation type="journal article" date="2010" name="Stand. Genomic Sci.">
        <title>Complete genome sequence of Desulfohalobium retbaense type strain (HR(100)).</title>
        <authorList>
            <person name="Spring S."/>
            <person name="Nolan M."/>
            <person name="Lapidus A."/>
            <person name="Glavina Del Rio T."/>
            <person name="Copeland A."/>
            <person name="Tice H."/>
            <person name="Cheng J.F."/>
            <person name="Lucas S."/>
            <person name="Land M."/>
            <person name="Chen F."/>
            <person name="Bruce D."/>
            <person name="Goodwin L."/>
            <person name="Pitluck S."/>
            <person name="Ivanova N."/>
            <person name="Mavromatis K."/>
            <person name="Mikhailova N."/>
            <person name="Pati A."/>
            <person name="Chen A."/>
            <person name="Palaniappan K."/>
            <person name="Hauser L."/>
            <person name="Chang Y.J."/>
            <person name="Jeffries C.D."/>
            <person name="Munk C."/>
            <person name="Kiss H."/>
            <person name="Chain P."/>
            <person name="Han C."/>
            <person name="Brettin T."/>
            <person name="Detter J.C."/>
            <person name="Schuler E."/>
            <person name="Goker M."/>
            <person name="Rohde M."/>
            <person name="Bristow J."/>
            <person name="Eisen J.A."/>
            <person name="Markowitz V."/>
            <person name="Hugenholtz P."/>
            <person name="Kyrpides N.C."/>
            <person name="Klenk H.P."/>
        </authorList>
    </citation>
    <scope>NUCLEOTIDE SEQUENCE [LARGE SCALE GENOMIC DNA]</scope>
    <source>
        <strain evidence="11">ATCC 49802 / DSM 20745 / S 6022</strain>
    </source>
</reference>
<evidence type="ECO:0000256" key="6">
    <source>
        <dbReference type="ARBA" id="ARBA00023136"/>
    </source>
</evidence>
<evidence type="ECO:0000256" key="5">
    <source>
        <dbReference type="ARBA" id="ARBA00022989"/>
    </source>
</evidence>
<gene>
    <name evidence="10" type="ordered locus">Sthe_2203</name>
</gene>
<evidence type="ECO:0000259" key="9">
    <source>
        <dbReference type="PROSITE" id="PS50928"/>
    </source>
</evidence>
<dbReference type="CDD" id="cd06261">
    <property type="entry name" value="TM_PBP2"/>
    <property type="match status" value="1"/>
</dbReference>
<dbReference type="PROSITE" id="PS50928">
    <property type="entry name" value="ABC_TM1"/>
    <property type="match status" value="1"/>
</dbReference>
<keyword evidence="3" id="KW-1003">Cell membrane</keyword>
<comment type="subcellular location">
    <subcellularLocation>
        <location evidence="1 8">Cell membrane</location>
        <topology evidence="1 8">Multi-pass membrane protein</topology>
    </subcellularLocation>
</comment>
<dbReference type="KEGG" id="sti:Sthe_2203"/>
<evidence type="ECO:0000256" key="8">
    <source>
        <dbReference type="RuleBase" id="RU363032"/>
    </source>
</evidence>
<dbReference type="InterPro" id="IPR000515">
    <property type="entry name" value="MetI-like"/>
</dbReference>
<sequence length="306" mass="33234">MTVPESATSSVGADSLAARHAKPAQRSGLRYFFRQFAGSNPLNIVALVIIVLFLFLCVFGDVLAPFDPVKPDVVNKFQPPSSTHWFGTDELGRDILSRVMSGAKISLGIATLIVGIAVVVGVFVGAIAGYFGGYVDELLMRLTDIFLAFPALILAMGIAASLGRDLQNTVIALTVVYWPWYARLVRGQVIALRQRDFVEAARAVGASHRRVLVRHILPNTVAPVIIQMTIDVGYAVMATAGLSFIGLGAQPPMPEWGTMIAGARTYFREAWWYITFPGLALTLTVIGFNLLGDGLRDYFDPRTRSS</sequence>
<keyword evidence="4 8" id="KW-0812">Transmembrane</keyword>
<name>D1C6K2_SPHTD</name>
<organism evidence="10 11">
    <name type="scientific">Sphaerobacter thermophilus (strain ATCC 49802 / DSM 20745 / KCCM 41009 / NCIMB 13125 / S 6022)</name>
    <dbReference type="NCBI Taxonomy" id="479434"/>
    <lineage>
        <taxon>Bacteria</taxon>
        <taxon>Pseudomonadati</taxon>
        <taxon>Thermomicrobiota</taxon>
        <taxon>Thermomicrobia</taxon>
        <taxon>Sphaerobacterales</taxon>
        <taxon>Sphaerobacterineae</taxon>
        <taxon>Sphaerobacteraceae</taxon>
        <taxon>Sphaerobacter</taxon>
    </lineage>
</organism>
<feature type="transmembrane region" description="Helical" evidence="8">
    <location>
        <begin position="166"/>
        <end position="185"/>
    </location>
</feature>
<dbReference type="PANTHER" id="PTHR43386:SF1">
    <property type="entry name" value="D,D-DIPEPTIDE TRANSPORT SYSTEM PERMEASE PROTEIN DDPC-RELATED"/>
    <property type="match status" value="1"/>
</dbReference>
<dbReference type="SUPFAM" id="SSF161098">
    <property type="entry name" value="MetI-like"/>
    <property type="match status" value="1"/>
</dbReference>
<evidence type="ECO:0000313" key="11">
    <source>
        <dbReference type="Proteomes" id="UP000002027"/>
    </source>
</evidence>
<evidence type="ECO:0000256" key="2">
    <source>
        <dbReference type="ARBA" id="ARBA00022448"/>
    </source>
</evidence>
<feature type="transmembrane region" description="Helical" evidence="8">
    <location>
        <begin position="270"/>
        <end position="292"/>
    </location>
</feature>
<evidence type="ECO:0000256" key="3">
    <source>
        <dbReference type="ARBA" id="ARBA00022475"/>
    </source>
</evidence>
<feature type="transmembrane region" description="Helical" evidence="8">
    <location>
        <begin position="138"/>
        <end position="160"/>
    </location>
</feature>
<keyword evidence="5 8" id="KW-1133">Transmembrane helix</keyword>
<dbReference type="InterPro" id="IPR053385">
    <property type="entry name" value="ABC_transport_permease"/>
</dbReference>
<dbReference type="PANTHER" id="PTHR43386">
    <property type="entry name" value="OLIGOPEPTIDE TRANSPORT SYSTEM PERMEASE PROTEIN APPC"/>
    <property type="match status" value="1"/>
</dbReference>
<feature type="transmembrane region" description="Helical" evidence="8">
    <location>
        <begin position="105"/>
        <end position="131"/>
    </location>
</feature>
<dbReference type="InterPro" id="IPR050366">
    <property type="entry name" value="BP-dependent_transpt_permease"/>
</dbReference>
<dbReference type="AlphaFoldDB" id="D1C6K2"/>
<reference evidence="11" key="1">
    <citation type="submission" date="2009-11" db="EMBL/GenBank/DDBJ databases">
        <title>The complete chromosome 1 of Sphaerobacter thermophilus DSM 20745.</title>
        <authorList>
            <person name="Lucas S."/>
            <person name="Copeland A."/>
            <person name="Lapidus A."/>
            <person name="Glavina del Rio T."/>
            <person name="Dalin E."/>
            <person name="Tice H."/>
            <person name="Bruce D."/>
            <person name="Goodwin L."/>
            <person name="Pitluck S."/>
            <person name="Kyrpides N."/>
            <person name="Mavromatis K."/>
            <person name="Ivanova N."/>
            <person name="Mikhailova N."/>
            <person name="LaButti K.M."/>
            <person name="Clum A."/>
            <person name="Sun H.I."/>
            <person name="Brettin T."/>
            <person name="Detter J.C."/>
            <person name="Han C."/>
            <person name="Larimer F."/>
            <person name="Land M."/>
            <person name="Hauser L."/>
            <person name="Markowitz V."/>
            <person name="Cheng J.F."/>
            <person name="Hugenholtz P."/>
            <person name="Woyke T."/>
            <person name="Wu D."/>
            <person name="Steenblock K."/>
            <person name="Schneider S."/>
            <person name="Pukall R."/>
            <person name="Goeker M."/>
            <person name="Klenk H.P."/>
            <person name="Eisen J.A."/>
        </authorList>
    </citation>
    <scope>NUCLEOTIDE SEQUENCE [LARGE SCALE GENOMIC DNA]</scope>
    <source>
        <strain evidence="11">ATCC 49802 / DSM 20745 / S 6022</strain>
    </source>
</reference>
<dbReference type="RefSeq" id="WP_012872673.1">
    <property type="nucleotide sequence ID" value="NC_013523.1"/>
</dbReference>
<comment type="similarity">
    <text evidence="7">Belongs to the binding-protein-dependent transport system permease family. OppBC subfamily.</text>
</comment>
<dbReference type="HOGENOM" id="CLU_028518_1_1_0"/>
<keyword evidence="11" id="KW-1185">Reference proteome</keyword>
<dbReference type="Pfam" id="PF12911">
    <property type="entry name" value="OppC_N"/>
    <property type="match status" value="1"/>
</dbReference>
<feature type="transmembrane region" description="Helical" evidence="8">
    <location>
        <begin position="44"/>
        <end position="66"/>
    </location>
</feature>
<feature type="domain" description="ABC transmembrane type-1" evidence="9">
    <location>
        <begin position="103"/>
        <end position="292"/>
    </location>
</feature>
<dbReference type="InterPro" id="IPR025966">
    <property type="entry name" value="OppC_N"/>
</dbReference>
<dbReference type="EMBL" id="CP001823">
    <property type="protein sequence ID" value="ACZ39627.1"/>
    <property type="molecule type" value="Genomic_DNA"/>
</dbReference>
<dbReference type="InParanoid" id="D1C6K2"/>
<keyword evidence="2 8" id="KW-0813">Transport</keyword>
<dbReference type="Proteomes" id="UP000002027">
    <property type="component" value="Chromosome 1"/>
</dbReference>
<feature type="transmembrane region" description="Helical" evidence="8">
    <location>
        <begin position="232"/>
        <end position="250"/>
    </location>
</feature>
<dbReference type="STRING" id="479434.Sthe_2203"/>
<dbReference type="GO" id="GO:0055085">
    <property type="term" value="P:transmembrane transport"/>
    <property type="evidence" value="ECO:0007669"/>
    <property type="project" value="InterPro"/>
</dbReference>
<dbReference type="NCBIfam" id="NF045474">
    <property type="entry name" value="Opp2C"/>
    <property type="match status" value="1"/>
</dbReference>
<evidence type="ECO:0000256" key="1">
    <source>
        <dbReference type="ARBA" id="ARBA00004651"/>
    </source>
</evidence>